<reference evidence="2" key="1">
    <citation type="submission" date="2023-07" db="EMBL/GenBank/DDBJ databases">
        <title>Comparative genomics of wheat-associated soil bacteria to identify genetic determinants of phenazine resistance.</title>
        <authorList>
            <person name="Mouncey N."/>
        </authorList>
    </citation>
    <scope>NUCLEOTIDE SEQUENCE</scope>
    <source>
        <strain evidence="2">V4I22</strain>
    </source>
</reference>
<dbReference type="Pfam" id="PF00496">
    <property type="entry name" value="SBP_bac_5"/>
    <property type="match status" value="1"/>
</dbReference>
<evidence type="ECO:0000313" key="3">
    <source>
        <dbReference type="Proteomes" id="UP001234216"/>
    </source>
</evidence>
<gene>
    <name evidence="2" type="ORF">QFZ22_003420</name>
</gene>
<name>A0AAW8FEF0_9ACTN</name>
<evidence type="ECO:0000259" key="1">
    <source>
        <dbReference type="Pfam" id="PF00496"/>
    </source>
</evidence>
<dbReference type="Proteomes" id="UP001234216">
    <property type="component" value="Unassembled WGS sequence"/>
</dbReference>
<comment type="caution">
    <text evidence="2">The sequence shown here is derived from an EMBL/GenBank/DDBJ whole genome shotgun (WGS) entry which is preliminary data.</text>
</comment>
<proteinExistence type="predicted"/>
<dbReference type="InterPro" id="IPR000914">
    <property type="entry name" value="SBP_5_dom"/>
</dbReference>
<dbReference type="EMBL" id="JAUSZV010000005">
    <property type="protein sequence ID" value="MDQ0907435.1"/>
    <property type="molecule type" value="Genomic_DNA"/>
</dbReference>
<protein>
    <submittedName>
        <fullName evidence="2">ABC-type transport system substrate-binding protein</fullName>
    </submittedName>
</protein>
<organism evidence="2 3">
    <name type="scientific">Streptomyces canus</name>
    <dbReference type="NCBI Taxonomy" id="58343"/>
    <lineage>
        <taxon>Bacteria</taxon>
        <taxon>Bacillati</taxon>
        <taxon>Actinomycetota</taxon>
        <taxon>Actinomycetes</taxon>
        <taxon>Kitasatosporales</taxon>
        <taxon>Streptomycetaceae</taxon>
        <taxon>Streptomyces</taxon>
        <taxon>Streptomyces aurantiacus group</taxon>
    </lineage>
</organism>
<evidence type="ECO:0000313" key="2">
    <source>
        <dbReference type="EMBL" id="MDQ0907435.1"/>
    </source>
</evidence>
<sequence>MPRTNTRHLNTGKGVFKDASLRATARAAIDAEWIVNDVYEGRADVAEGLLGPALPWAAELRRHIGHGRAGKPTGQTVTIGTFTDRAELPEVAAALQQHLRKAVFKANPEVREYATIESVALAGVFDAPILSRATVLDSGGPAACLYSDFASDSSFNIPQLVEGRIVSPSQRPRSRGAGPP</sequence>
<dbReference type="Gene3D" id="3.10.105.10">
    <property type="entry name" value="Dipeptide-binding Protein, Domain 3"/>
    <property type="match status" value="1"/>
</dbReference>
<feature type="domain" description="Solute-binding protein family 5" evidence="1">
    <location>
        <begin position="9"/>
        <end position="132"/>
    </location>
</feature>
<dbReference type="SUPFAM" id="SSF53850">
    <property type="entry name" value="Periplasmic binding protein-like II"/>
    <property type="match status" value="1"/>
</dbReference>
<dbReference type="RefSeq" id="WP_306976015.1">
    <property type="nucleotide sequence ID" value="NZ_JAUSZV010000005.1"/>
</dbReference>
<dbReference type="AlphaFoldDB" id="A0AAW8FEF0"/>
<accession>A0AAW8FEF0</accession>